<reference evidence="2 3" key="1">
    <citation type="submission" date="2019-11" db="EMBL/GenBank/DDBJ databases">
        <title>P. haliotis isolates from Z. marina roots.</title>
        <authorList>
            <person name="Cohen M."/>
            <person name="Jospin G."/>
            <person name="Eisen J.A."/>
            <person name="Coil D.A."/>
        </authorList>
    </citation>
    <scope>NUCLEOTIDE SEQUENCE [LARGE SCALE GENOMIC DNA]</scope>
    <source>
        <strain evidence="2 3">UCD-MCMsp1aY</strain>
    </source>
</reference>
<feature type="chain" id="PRO_5026817719" description="Lipoprotein" evidence="1">
    <location>
        <begin position="31"/>
        <end position="147"/>
    </location>
</feature>
<keyword evidence="1" id="KW-0732">Signal</keyword>
<dbReference type="PROSITE" id="PS51257">
    <property type="entry name" value="PROKAR_LIPOPROTEIN"/>
    <property type="match status" value="1"/>
</dbReference>
<evidence type="ECO:0000313" key="2">
    <source>
        <dbReference type="EMBL" id="MUH71772.1"/>
    </source>
</evidence>
<dbReference type="RefSeq" id="WP_155694843.1">
    <property type="nucleotide sequence ID" value="NZ_WOCD01000002.1"/>
</dbReference>
<evidence type="ECO:0000313" key="3">
    <source>
        <dbReference type="Proteomes" id="UP000439994"/>
    </source>
</evidence>
<dbReference type="EMBL" id="WOCD01000002">
    <property type="protein sequence ID" value="MUH71772.1"/>
    <property type="molecule type" value="Genomic_DNA"/>
</dbReference>
<keyword evidence="3" id="KW-1185">Reference proteome</keyword>
<comment type="caution">
    <text evidence="2">The sequence shown here is derived from an EMBL/GenBank/DDBJ whole genome shotgun (WGS) entry which is preliminary data.</text>
</comment>
<dbReference type="Proteomes" id="UP000439994">
    <property type="component" value="Unassembled WGS sequence"/>
</dbReference>
<organism evidence="2 3">
    <name type="scientific">Psychrosphaera haliotis</name>
    <dbReference type="NCBI Taxonomy" id="555083"/>
    <lineage>
        <taxon>Bacteria</taxon>
        <taxon>Pseudomonadati</taxon>
        <taxon>Pseudomonadota</taxon>
        <taxon>Gammaproteobacteria</taxon>
        <taxon>Alteromonadales</taxon>
        <taxon>Pseudoalteromonadaceae</taxon>
        <taxon>Psychrosphaera</taxon>
    </lineage>
</organism>
<feature type="signal peptide" evidence="1">
    <location>
        <begin position="1"/>
        <end position="30"/>
    </location>
</feature>
<evidence type="ECO:0000256" key="1">
    <source>
        <dbReference type="SAM" id="SignalP"/>
    </source>
</evidence>
<sequence length="147" mass="16912">MVKKTTLIQILLLSSSLVFILCGCSPQNTAQKSSDCNKKQASCLTLSFTESEAYFDHNLILSEQVYNVTFSSRKPIKEVWLEAQNMQMGNIVLFLKEDQQYQYSTKLIIGLCAKPVMEWVMYIRFEDGTVDQQSFTSYWSADYQQSN</sequence>
<dbReference type="OrthoDB" id="6238758at2"/>
<proteinExistence type="predicted"/>
<protein>
    <recommendedName>
        <fullName evidence="4">Lipoprotein</fullName>
    </recommendedName>
</protein>
<evidence type="ECO:0008006" key="4">
    <source>
        <dbReference type="Google" id="ProtNLM"/>
    </source>
</evidence>
<name>A0A6N8FAI3_9GAMM</name>
<dbReference type="AlphaFoldDB" id="A0A6N8FAI3"/>
<accession>A0A6N8FAI3</accession>
<gene>
    <name evidence="2" type="ORF">GNP35_04325</name>
</gene>